<gene>
    <name evidence="1" type="ORF">Taro_053250</name>
</gene>
<evidence type="ECO:0000313" key="1">
    <source>
        <dbReference type="EMBL" id="MQM20234.1"/>
    </source>
</evidence>
<organism evidence="1 2">
    <name type="scientific">Colocasia esculenta</name>
    <name type="common">Wild taro</name>
    <name type="synonym">Arum esculentum</name>
    <dbReference type="NCBI Taxonomy" id="4460"/>
    <lineage>
        <taxon>Eukaryota</taxon>
        <taxon>Viridiplantae</taxon>
        <taxon>Streptophyta</taxon>
        <taxon>Embryophyta</taxon>
        <taxon>Tracheophyta</taxon>
        <taxon>Spermatophyta</taxon>
        <taxon>Magnoliopsida</taxon>
        <taxon>Liliopsida</taxon>
        <taxon>Araceae</taxon>
        <taxon>Aroideae</taxon>
        <taxon>Colocasieae</taxon>
        <taxon>Colocasia</taxon>
    </lineage>
</organism>
<evidence type="ECO:0000313" key="2">
    <source>
        <dbReference type="Proteomes" id="UP000652761"/>
    </source>
</evidence>
<feature type="non-terminal residue" evidence="1">
    <location>
        <position position="186"/>
    </location>
</feature>
<dbReference type="AlphaFoldDB" id="A0A843XKN7"/>
<dbReference type="Proteomes" id="UP000652761">
    <property type="component" value="Unassembled WGS sequence"/>
</dbReference>
<reference evidence="1" key="1">
    <citation type="submission" date="2017-07" db="EMBL/GenBank/DDBJ databases">
        <title>Taro Niue Genome Assembly and Annotation.</title>
        <authorList>
            <person name="Atibalentja N."/>
            <person name="Keating K."/>
            <person name="Fields C.J."/>
        </authorList>
    </citation>
    <scope>NUCLEOTIDE SEQUENCE</scope>
    <source>
        <strain evidence="1">Niue_2</strain>
        <tissue evidence="1">Leaf</tissue>
    </source>
</reference>
<name>A0A843XKN7_COLES</name>
<proteinExistence type="predicted"/>
<sequence length="186" mass="20706">FVSDQVVIISLVLGPFSSHPFCEHSSSGVKRRPVASGGAIPLLVEKRRSAVAGCVYITLSQWCRHSLPVCRHSLSLPEASFEASSQWCRHSLPVCQHTLTEAQKRKSFGTHGCLGIKGFDLEFCAHAPQATAWTYGAINTHDPRTPRETNPIQFPEKASWRQKGFFQILLHLQKLQTILSRGRTCL</sequence>
<accession>A0A843XKN7</accession>
<protein>
    <submittedName>
        <fullName evidence="1">Uncharacterized protein</fullName>
    </submittedName>
</protein>
<dbReference type="EMBL" id="NMUH01009615">
    <property type="protein sequence ID" value="MQM20234.1"/>
    <property type="molecule type" value="Genomic_DNA"/>
</dbReference>
<comment type="caution">
    <text evidence="1">The sequence shown here is derived from an EMBL/GenBank/DDBJ whole genome shotgun (WGS) entry which is preliminary data.</text>
</comment>
<keyword evidence="2" id="KW-1185">Reference proteome</keyword>